<dbReference type="InterPro" id="IPR051449">
    <property type="entry name" value="ABC-2_transporter_component"/>
</dbReference>
<evidence type="ECO:0000256" key="2">
    <source>
        <dbReference type="ARBA" id="ARBA00022475"/>
    </source>
</evidence>
<keyword evidence="4 6" id="KW-1133">Transmembrane helix</keyword>
<dbReference type="GO" id="GO:0005886">
    <property type="term" value="C:plasma membrane"/>
    <property type="evidence" value="ECO:0007669"/>
    <property type="project" value="UniProtKB-SubCell"/>
</dbReference>
<keyword evidence="2" id="KW-1003">Cell membrane</keyword>
<proteinExistence type="predicted"/>
<keyword evidence="8" id="KW-1185">Reference proteome</keyword>
<feature type="transmembrane region" description="Helical" evidence="6">
    <location>
        <begin position="95"/>
        <end position="124"/>
    </location>
</feature>
<organism evidence="7 8">
    <name type="scientific">Pseudomonas kairouanensis</name>
    <dbReference type="NCBI Taxonomy" id="2293832"/>
    <lineage>
        <taxon>Bacteria</taxon>
        <taxon>Pseudomonadati</taxon>
        <taxon>Pseudomonadota</taxon>
        <taxon>Gammaproteobacteria</taxon>
        <taxon>Pseudomonadales</taxon>
        <taxon>Pseudomonadaceae</taxon>
        <taxon>Pseudomonas</taxon>
    </lineage>
</organism>
<evidence type="ECO:0000313" key="8">
    <source>
        <dbReference type="Proteomes" id="UP000297391"/>
    </source>
</evidence>
<comment type="caution">
    <text evidence="7">The sequence shown here is derived from an EMBL/GenBank/DDBJ whole genome shotgun (WGS) entry which is preliminary data.</text>
</comment>
<protein>
    <submittedName>
        <fullName evidence="7">ABC transporter permease</fullName>
    </submittedName>
</protein>
<dbReference type="PANTHER" id="PTHR30294">
    <property type="entry name" value="MEMBRANE COMPONENT OF ABC TRANSPORTER YHHJ-RELATED"/>
    <property type="match status" value="1"/>
</dbReference>
<feature type="transmembrane region" description="Helical" evidence="6">
    <location>
        <begin position="130"/>
        <end position="154"/>
    </location>
</feature>
<feature type="transmembrane region" description="Helical" evidence="6">
    <location>
        <begin position="161"/>
        <end position="181"/>
    </location>
</feature>
<evidence type="ECO:0000256" key="3">
    <source>
        <dbReference type="ARBA" id="ARBA00022692"/>
    </source>
</evidence>
<dbReference type="EMBL" id="QUZU01000002">
    <property type="protein sequence ID" value="TFY92040.1"/>
    <property type="molecule type" value="Genomic_DNA"/>
</dbReference>
<accession>A0A4Z0B006</accession>
<evidence type="ECO:0000256" key="1">
    <source>
        <dbReference type="ARBA" id="ARBA00004651"/>
    </source>
</evidence>
<dbReference type="RefSeq" id="WP_135287809.1">
    <property type="nucleotide sequence ID" value="NZ_QUZU01000002.1"/>
</dbReference>
<evidence type="ECO:0000313" key="7">
    <source>
        <dbReference type="EMBL" id="TFY92040.1"/>
    </source>
</evidence>
<reference evidence="7 8" key="1">
    <citation type="journal article" date="2019" name="Syst. Appl. Microbiol.">
        <title>New species of pathogenic Pseudomonas isolated from citrus in Tunisia: Proposal of Pseudomonas kairouanensis sp. nov. and Pseudomonas nabeulensis sp. nov.</title>
        <authorList>
            <person name="Oueslati M."/>
            <person name="Mulet M."/>
            <person name="Gomila M."/>
            <person name="Berge O."/>
            <person name="Hajlaoui M.R."/>
            <person name="Lalucat J."/>
            <person name="Sadfi-Zouaoui N."/>
            <person name="Garcia-Valdes E."/>
        </authorList>
    </citation>
    <scope>NUCLEOTIDE SEQUENCE [LARGE SCALE GENOMIC DNA]</scope>
    <source>
        <strain evidence="7 8">KC12</strain>
    </source>
</reference>
<gene>
    <name evidence="7" type="ORF">DYL59_02825</name>
</gene>
<feature type="transmembrane region" description="Helical" evidence="6">
    <location>
        <begin position="12"/>
        <end position="36"/>
    </location>
</feature>
<dbReference type="Proteomes" id="UP000297391">
    <property type="component" value="Unassembled WGS sequence"/>
</dbReference>
<feature type="transmembrane region" description="Helical" evidence="6">
    <location>
        <begin position="219"/>
        <end position="238"/>
    </location>
</feature>
<dbReference type="PANTHER" id="PTHR30294:SF29">
    <property type="entry name" value="MULTIDRUG ABC TRANSPORTER PERMEASE YBHS-RELATED"/>
    <property type="match status" value="1"/>
</dbReference>
<name>A0A4Z0B006_9PSED</name>
<comment type="subcellular location">
    <subcellularLocation>
        <location evidence="1">Cell membrane</location>
        <topology evidence="1">Multi-pass membrane protein</topology>
    </subcellularLocation>
</comment>
<sequence length="241" mass="27040">MNRVFTVFRRQLANYLCAPSTYLSITAFLLLSAVLGLQTHQWLEQGSRHLQAFFQIHPWLYLLLIPTLSTQLLANEHESGFVDFLATLPLKPSELVVGKFFAAWVIAALALLLTFPLVIMINVFGTADNLVIASQFLASWLLAGSYLSVGFFICALTHQRLVIFLLTLCLLLIAGSLSSVLDALEHQTPIWIIDSLTSLSPFLRFAMIDHGSFILRDGLYFISMMVAFLTATIVLLNYKRR</sequence>
<evidence type="ECO:0000256" key="5">
    <source>
        <dbReference type="ARBA" id="ARBA00023136"/>
    </source>
</evidence>
<keyword evidence="5 6" id="KW-0472">Membrane</keyword>
<dbReference type="AlphaFoldDB" id="A0A4Z0B006"/>
<keyword evidence="3 6" id="KW-0812">Transmembrane</keyword>
<evidence type="ECO:0000256" key="4">
    <source>
        <dbReference type="ARBA" id="ARBA00022989"/>
    </source>
</evidence>
<evidence type="ECO:0000256" key="6">
    <source>
        <dbReference type="SAM" id="Phobius"/>
    </source>
</evidence>
<dbReference type="OrthoDB" id="9794512at2"/>